<feature type="non-terminal residue" evidence="2">
    <location>
        <position position="71"/>
    </location>
</feature>
<keyword evidence="3" id="KW-1185">Reference proteome</keyword>
<feature type="non-terminal residue" evidence="2">
    <location>
        <position position="1"/>
    </location>
</feature>
<dbReference type="EMBL" id="ML977570">
    <property type="protein sequence ID" value="KAF2003868.1"/>
    <property type="molecule type" value="Genomic_DNA"/>
</dbReference>
<evidence type="ECO:0000256" key="1">
    <source>
        <dbReference type="SAM" id="MobiDB-lite"/>
    </source>
</evidence>
<organism evidence="2 3">
    <name type="scientific">Amniculicola lignicola CBS 123094</name>
    <dbReference type="NCBI Taxonomy" id="1392246"/>
    <lineage>
        <taxon>Eukaryota</taxon>
        <taxon>Fungi</taxon>
        <taxon>Dikarya</taxon>
        <taxon>Ascomycota</taxon>
        <taxon>Pezizomycotina</taxon>
        <taxon>Dothideomycetes</taxon>
        <taxon>Pleosporomycetidae</taxon>
        <taxon>Pleosporales</taxon>
        <taxon>Amniculicolaceae</taxon>
        <taxon>Amniculicola</taxon>
    </lineage>
</organism>
<protein>
    <submittedName>
        <fullName evidence="2">Uncharacterized protein</fullName>
    </submittedName>
</protein>
<dbReference type="OrthoDB" id="3777249at2759"/>
<reference evidence="2" key="1">
    <citation type="journal article" date="2020" name="Stud. Mycol.">
        <title>101 Dothideomycetes genomes: a test case for predicting lifestyles and emergence of pathogens.</title>
        <authorList>
            <person name="Haridas S."/>
            <person name="Albert R."/>
            <person name="Binder M."/>
            <person name="Bloem J."/>
            <person name="Labutti K."/>
            <person name="Salamov A."/>
            <person name="Andreopoulos B."/>
            <person name="Baker S."/>
            <person name="Barry K."/>
            <person name="Bills G."/>
            <person name="Bluhm B."/>
            <person name="Cannon C."/>
            <person name="Castanera R."/>
            <person name="Culley D."/>
            <person name="Daum C."/>
            <person name="Ezra D."/>
            <person name="Gonzalez J."/>
            <person name="Henrissat B."/>
            <person name="Kuo A."/>
            <person name="Liang C."/>
            <person name="Lipzen A."/>
            <person name="Lutzoni F."/>
            <person name="Magnuson J."/>
            <person name="Mondo S."/>
            <person name="Nolan M."/>
            <person name="Ohm R."/>
            <person name="Pangilinan J."/>
            <person name="Park H.-J."/>
            <person name="Ramirez L."/>
            <person name="Alfaro M."/>
            <person name="Sun H."/>
            <person name="Tritt A."/>
            <person name="Yoshinaga Y."/>
            <person name="Zwiers L.-H."/>
            <person name="Turgeon B."/>
            <person name="Goodwin S."/>
            <person name="Spatafora J."/>
            <person name="Crous P."/>
            <person name="Grigoriev I."/>
        </authorList>
    </citation>
    <scope>NUCLEOTIDE SEQUENCE</scope>
    <source>
        <strain evidence="2">CBS 123094</strain>
    </source>
</reference>
<evidence type="ECO:0000313" key="2">
    <source>
        <dbReference type="EMBL" id="KAF2003868.1"/>
    </source>
</evidence>
<feature type="region of interest" description="Disordered" evidence="1">
    <location>
        <begin position="52"/>
        <end position="71"/>
    </location>
</feature>
<proteinExistence type="predicted"/>
<dbReference type="Proteomes" id="UP000799779">
    <property type="component" value="Unassembled WGS sequence"/>
</dbReference>
<sequence length="71" mass="7709">TVLSLDADASRLESGEKATELTAPLWPLSVYRHVPLLTSQILTVLSRDADASQLESGEKATDKTQLLWPSS</sequence>
<dbReference type="AlphaFoldDB" id="A0A6A5WS45"/>
<name>A0A6A5WS45_9PLEO</name>
<accession>A0A6A5WS45</accession>
<gene>
    <name evidence="2" type="ORF">P154DRAFT_411585</name>
</gene>
<evidence type="ECO:0000313" key="3">
    <source>
        <dbReference type="Proteomes" id="UP000799779"/>
    </source>
</evidence>